<keyword evidence="3" id="KW-0997">Cell inner membrane</keyword>
<evidence type="ECO:0000313" key="8">
    <source>
        <dbReference type="EMBL" id="UXZ05471.1"/>
    </source>
</evidence>
<dbReference type="PANTHER" id="PTHR30213">
    <property type="entry name" value="INNER MEMBRANE PROTEIN YHJD"/>
    <property type="match status" value="1"/>
</dbReference>
<feature type="transmembrane region" description="Helical" evidence="7">
    <location>
        <begin position="100"/>
        <end position="119"/>
    </location>
</feature>
<keyword evidence="2 7" id="KW-1003">Cell membrane</keyword>
<feature type="transmembrane region" description="Helical" evidence="7">
    <location>
        <begin position="140"/>
        <end position="163"/>
    </location>
</feature>
<feature type="transmembrane region" description="Helical" evidence="7">
    <location>
        <begin position="210"/>
        <end position="231"/>
    </location>
</feature>
<gene>
    <name evidence="8" type="ORF">LU297_03210</name>
</gene>
<sequence length="489" mass="55361">MTHLLNKLPFAHHGWFMYLRLLFRHFTQDECQQKAASLTYTTLLSIVPVLTVVLVVFSSIPALQGVREQVQNIIYDNVMPSSGVQISQYIQTFAEKSSNLGIVGVLGLFVTAILTLNTIEHTFNHIWRVQERSGGMASLIRYWVMITLGPIVLGVIFGASSAIQSLSFLNQKFAGYGIDWGVWAYLVSFALMVAGFIGMYWFIPKAQVPIKNAAIAGLVIAILFETLKQIFGTVMSNFTSYEAIYGAFAALPIFLLWIYLSWNLILLGVQISYTLTIFDTKETPVRHPLLSLLDMLNLAYKKYQQGESVSENELRGMLGRKELPKWNIYLGQLLTNNLLIPTKDGQYTLKTDLKTVNLWQFYKKLPYPLPIRDELEQLVSADNDPWFDELYDELIKIEKVASKELDITLTDLFDGVPLRKKQPIVSIDDEDHQETGELLGFDQKARKTIDEFGNAVIIPDGKGKSATTLKKLISSVPAFITRHLSRFKR</sequence>
<evidence type="ECO:0000313" key="9">
    <source>
        <dbReference type="Proteomes" id="UP001063782"/>
    </source>
</evidence>
<keyword evidence="4 7" id="KW-0812">Transmembrane</keyword>
<accession>A0ABY6F5U9</accession>
<evidence type="ECO:0000256" key="5">
    <source>
        <dbReference type="ARBA" id="ARBA00022989"/>
    </source>
</evidence>
<dbReference type="PANTHER" id="PTHR30213:SF0">
    <property type="entry name" value="UPF0761 MEMBRANE PROTEIN YIHY"/>
    <property type="match status" value="1"/>
</dbReference>
<dbReference type="InterPro" id="IPR023679">
    <property type="entry name" value="UPF0761_bac"/>
</dbReference>
<evidence type="ECO:0000256" key="2">
    <source>
        <dbReference type="ARBA" id="ARBA00022475"/>
    </source>
</evidence>
<feature type="transmembrane region" description="Helical" evidence="7">
    <location>
        <begin position="38"/>
        <end position="60"/>
    </location>
</feature>
<evidence type="ECO:0000256" key="6">
    <source>
        <dbReference type="ARBA" id="ARBA00023136"/>
    </source>
</evidence>
<evidence type="ECO:0000256" key="4">
    <source>
        <dbReference type="ARBA" id="ARBA00022692"/>
    </source>
</evidence>
<comment type="similarity">
    <text evidence="7">Belongs to the UPF0761 family.</text>
</comment>
<feature type="transmembrane region" description="Helical" evidence="7">
    <location>
        <begin position="183"/>
        <end position="203"/>
    </location>
</feature>
<evidence type="ECO:0000256" key="7">
    <source>
        <dbReference type="HAMAP-Rule" id="MF_00672"/>
    </source>
</evidence>
<evidence type="ECO:0000256" key="3">
    <source>
        <dbReference type="ARBA" id="ARBA00022519"/>
    </source>
</evidence>
<comment type="subcellular location">
    <subcellularLocation>
        <location evidence="1 7">Cell membrane</location>
        <topology evidence="1 7">Multi-pass membrane protein</topology>
    </subcellularLocation>
</comment>
<proteinExistence type="inferred from homology"/>
<keyword evidence="5 7" id="KW-1133">Transmembrane helix</keyword>
<name>A0ABY6F5U9_9GAMM</name>
<dbReference type="Pfam" id="PF03631">
    <property type="entry name" value="Virul_fac_BrkB"/>
    <property type="match status" value="1"/>
</dbReference>
<dbReference type="Proteomes" id="UP001063782">
    <property type="component" value="Chromosome"/>
</dbReference>
<dbReference type="InterPro" id="IPR017039">
    <property type="entry name" value="Virul_fac_BrkB"/>
</dbReference>
<dbReference type="EMBL" id="CP089977">
    <property type="protein sequence ID" value="UXZ05471.1"/>
    <property type="molecule type" value="Genomic_DNA"/>
</dbReference>
<organism evidence="8 9">
    <name type="scientific">Moraxella nasicaprae</name>
    <dbReference type="NCBI Taxonomy" id="2904122"/>
    <lineage>
        <taxon>Bacteria</taxon>
        <taxon>Pseudomonadati</taxon>
        <taxon>Pseudomonadota</taxon>
        <taxon>Gammaproteobacteria</taxon>
        <taxon>Moraxellales</taxon>
        <taxon>Moraxellaceae</taxon>
        <taxon>Moraxella</taxon>
    </lineage>
</organism>
<keyword evidence="6 7" id="KW-0472">Membrane</keyword>
<dbReference type="NCBIfam" id="TIGR00765">
    <property type="entry name" value="yihY_not_rbn"/>
    <property type="match status" value="1"/>
</dbReference>
<reference evidence="8" key="1">
    <citation type="submission" date="2021-12" db="EMBL/GenBank/DDBJ databases">
        <title>taxonomy of Moraxella sp. ZY201224.</title>
        <authorList>
            <person name="Li F."/>
        </authorList>
    </citation>
    <scope>NUCLEOTIDE SEQUENCE</scope>
    <source>
        <strain evidence="8">ZY201224</strain>
    </source>
</reference>
<feature type="transmembrane region" description="Helical" evidence="7">
    <location>
        <begin position="243"/>
        <end position="262"/>
    </location>
</feature>
<evidence type="ECO:0000256" key="1">
    <source>
        <dbReference type="ARBA" id="ARBA00004651"/>
    </source>
</evidence>
<keyword evidence="9" id="KW-1185">Reference proteome</keyword>
<protein>
    <recommendedName>
        <fullName evidence="7">UPF0761 membrane protein LU297_03210</fullName>
    </recommendedName>
</protein>
<dbReference type="RefSeq" id="WP_263076969.1">
    <property type="nucleotide sequence ID" value="NZ_CP089977.1"/>
</dbReference>
<dbReference type="HAMAP" id="MF_00672">
    <property type="entry name" value="UPF0761"/>
    <property type="match status" value="1"/>
</dbReference>